<feature type="transmembrane region" description="Helical" evidence="6">
    <location>
        <begin position="92"/>
        <end position="115"/>
    </location>
</feature>
<feature type="transmembrane region" description="Helical" evidence="6">
    <location>
        <begin position="192"/>
        <end position="211"/>
    </location>
</feature>
<dbReference type="PANTHER" id="PTHR30250">
    <property type="entry name" value="PST FAMILY PREDICTED COLANIC ACID TRANSPORTER"/>
    <property type="match status" value="1"/>
</dbReference>
<feature type="transmembrane region" description="Helical" evidence="6">
    <location>
        <begin position="16"/>
        <end position="37"/>
    </location>
</feature>
<sequence length="518" mass="58673">MKTFTLVLLFMDKRRFVVNLVSNFFSALSGVGISFFLTPYIVEHLGKEAYGFFPLSNNFVMYAGIITTALNSMSSRYITISLEKKDIKEANTYFNSVLFGNILISLGFAIVSALFCLFIDKILDIPSNLIYDVRLLFIFIFFSLVINVSSAVFQVTAFALNRFDKLAFINIISNVLKLGAIILLFYFFTPRIYFLGVTTAATALYMLVANYRLTKKLLPEIRIDWSFFSKSALFIIVGSGVWNSIMAMANVINTQLDLLIANHFFGASGMGFLSLTKFIPNAIYILLGIIVPIFLPEMLKAYANSDMTKLKKTLDLSFKAIFVVVLLPLSVFFVYGEVFFRLWLPTQDAQALHILSVITLVPFIVHGTVETVYHVFVITNKLRIASFWGIFISFFNFVLVIILCKYSSLGVYSIPVGALVSGVLSHLTFTPLYAAYCLQESRWYFFKKIIRGLAGFTLLIALCYGWKQLNLFALDSWLTFLINSFIIGAMLLVVTLFINFDKTTRGDIFRKIRQKVNI</sequence>
<protein>
    <submittedName>
        <fullName evidence="7">Membrane protein involved in the export of O-antigen and teichoic acid</fullName>
    </submittedName>
</protein>
<dbReference type="InterPro" id="IPR002797">
    <property type="entry name" value="Polysacc_synth"/>
</dbReference>
<keyword evidence="4 6" id="KW-1133">Transmembrane helix</keyword>
<feature type="transmembrane region" description="Helical" evidence="6">
    <location>
        <begin position="414"/>
        <end position="437"/>
    </location>
</feature>
<dbReference type="EMBL" id="OCMT01000004">
    <property type="protein sequence ID" value="SOD19614.1"/>
    <property type="molecule type" value="Genomic_DNA"/>
</dbReference>
<feature type="transmembrane region" description="Helical" evidence="6">
    <location>
        <begin position="385"/>
        <end position="408"/>
    </location>
</feature>
<evidence type="ECO:0000256" key="3">
    <source>
        <dbReference type="ARBA" id="ARBA00022692"/>
    </source>
</evidence>
<dbReference type="OrthoDB" id="3224024at2"/>
<organism evidence="7 8">
    <name type="scientific">Pedobacter xixiisoli</name>
    <dbReference type="NCBI Taxonomy" id="1476464"/>
    <lineage>
        <taxon>Bacteria</taxon>
        <taxon>Pseudomonadati</taxon>
        <taxon>Bacteroidota</taxon>
        <taxon>Sphingobacteriia</taxon>
        <taxon>Sphingobacteriales</taxon>
        <taxon>Sphingobacteriaceae</taxon>
        <taxon>Pedobacter</taxon>
    </lineage>
</organism>
<name>A0A286ACJ6_9SPHI</name>
<evidence type="ECO:0000256" key="5">
    <source>
        <dbReference type="ARBA" id="ARBA00023136"/>
    </source>
</evidence>
<feature type="transmembrane region" description="Helical" evidence="6">
    <location>
        <begin position="449"/>
        <end position="467"/>
    </location>
</feature>
<dbReference type="AlphaFoldDB" id="A0A286ACJ6"/>
<dbReference type="PANTHER" id="PTHR30250:SF26">
    <property type="entry name" value="PSMA PROTEIN"/>
    <property type="match status" value="1"/>
</dbReference>
<evidence type="ECO:0000256" key="2">
    <source>
        <dbReference type="ARBA" id="ARBA00022475"/>
    </source>
</evidence>
<feature type="transmembrane region" description="Helical" evidence="6">
    <location>
        <begin position="316"/>
        <end position="336"/>
    </location>
</feature>
<keyword evidence="2" id="KW-1003">Cell membrane</keyword>
<proteinExistence type="predicted"/>
<evidence type="ECO:0000256" key="1">
    <source>
        <dbReference type="ARBA" id="ARBA00004651"/>
    </source>
</evidence>
<keyword evidence="8" id="KW-1185">Reference proteome</keyword>
<comment type="subcellular location">
    <subcellularLocation>
        <location evidence="1">Cell membrane</location>
        <topology evidence="1">Multi-pass membrane protein</topology>
    </subcellularLocation>
</comment>
<dbReference type="RefSeq" id="WP_097133143.1">
    <property type="nucleotide sequence ID" value="NZ_OCMT01000004.1"/>
</dbReference>
<feature type="transmembrane region" description="Helical" evidence="6">
    <location>
        <begin position="49"/>
        <end position="71"/>
    </location>
</feature>
<evidence type="ECO:0000313" key="7">
    <source>
        <dbReference type="EMBL" id="SOD19614.1"/>
    </source>
</evidence>
<accession>A0A286ACJ6</accession>
<dbReference type="GO" id="GO:0005886">
    <property type="term" value="C:plasma membrane"/>
    <property type="evidence" value="ECO:0007669"/>
    <property type="project" value="UniProtKB-SubCell"/>
</dbReference>
<gene>
    <name evidence="7" type="ORF">SAMN06297358_3318</name>
</gene>
<feature type="transmembrane region" description="Helical" evidence="6">
    <location>
        <begin position="167"/>
        <end position="186"/>
    </location>
</feature>
<dbReference type="Proteomes" id="UP000219281">
    <property type="component" value="Unassembled WGS sequence"/>
</dbReference>
<reference evidence="8" key="1">
    <citation type="submission" date="2017-09" db="EMBL/GenBank/DDBJ databases">
        <authorList>
            <person name="Varghese N."/>
            <person name="Submissions S."/>
        </authorList>
    </citation>
    <scope>NUCLEOTIDE SEQUENCE [LARGE SCALE GENOMIC DNA]</scope>
    <source>
        <strain evidence="8">CGMCC 1.12803</strain>
    </source>
</reference>
<evidence type="ECO:0000313" key="8">
    <source>
        <dbReference type="Proteomes" id="UP000219281"/>
    </source>
</evidence>
<feature type="transmembrane region" description="Helical" evidence="6">
    <location>
        <begin position="135"/>
        <end position="160"/>
    </location>
</feature>
<dbReference type="InterPro" id="IPR050833">
    <property type="entry name" value="Poly_Biosynth_Transport"/>
</dbReference>
<feature type="transmembrane region" description="Helical" evidence="6">
    <location>
        <begin position="272"/>
        <end position="295"/>
    </location>
</feature>
<keyword evidence="5 6" id="KW-0472">Membrane</keyword>
<evidence type="ECO:0000256" key="6">
    <source>
        <dbReference type="SAM" id="Phobius"/>
    </source>
</evidence>
<feature type="transmembrane region" description="Helical" evidence="6">
    <location>
        <begin position="351"/>
        <end position="373"/>
    </location>
</feature>
<feature type="transmembrane region" description="Helical" evidence="6">
    <location>
        <begin position="232"/>
        <end position="252"/>
    </location>
</feature>
<evidence type="ECO:0000256" key="4">
    <source>
        <dbReference type="ARBA" id="ARBA00022989"/>
    </source>
</evidence>
<dbReference type="Pfam" id="PF01943">
    <property type="entry name" value="Polysacc_synt"/>
    <property type="match status" value="1"/>
</dbReference>
<keyword evidence="3 6" id="KW-0812">Transmembrane</keyword>
<feature type="transmembrane region" description="Helical" evidence="6">
    <location>
        <begin position="479"/>
        <end position="500"/>
    </location>
</feature>